<feature type="domain" description="Mannosylglycerate hydrolase MGH1-like glycoside hydrolase" evidence="3">
    <location>
        <begin position="369"/>
        <end position="604"/>
    </location>
</feature>
<dbReference type="Gene3D" id="1.50.10.10">
    <property type="match status" value="1"/>
</dbReference>
<evidence type="ECO:0000259" key="3">
    <source>
        <dbReference type="Pfam" id="PF22422"/>
    </source>
</evidence>
<dbReference type="AlphaFoldDB" id="A0A3M0I9A5"/>
<sequence>MDTTVKPQDTGDPESAAADTPQGLQPFLHDAVVTLCAPSFALSRPDGQIEHGVDGFFHGDVRALSRLTVAVDGVPLAPVTGGLGGADRAGFRAILRGLGESTADPAVELHRRRTVTAGRLTEEFTVVNAGRRHVACRLTITAGTDLAPMERVKSGDRSALVPARAADGAALAWSRDAVSVRLAAEPAADRLDAEAGRLAYDIELDPGAGWTATLHCTAAHTDGDQFPAPPAGPLPWRIPALRSADHRFDQWLRQSVADLDRLRLTDPRSDEDRAVPDGRVDQFLAAGAPWFLTLFGRDSLWAARMLLPLGTELAAGTLRTLARRQGAVVDPATEEQPGKILHEVRRGTQEFADTFALPPVYYGTVDATPLWITLLHDAWRWGLPPEQVERLLPHTESALAWMRDHGDAGGDGFLKYVDLTGRGLANQGWKDSGDAVRHQDGRLASAPIALCEVQAYAYEAARGGAALLRAFGRPGADAWEEWAERLATRFRERFWVEDADGPYPALALDRDGRPVDAVTSGFGHLLGTGLLNQEESALLAARLTRPDLDSGHGLRTLSSAATGFNAYGYHIGSIWPHDTAIAVHGLVRAGFAEAAAPLAAGLLTASTAFDARLPELFAGHGDQAGARPAPYPASCRPQAWAAASSVHVLRAALGLDADVPGGTITVAPGFARSFGPLTVTGLEVGGEGLDITLAADGTVRTGAPEGLRVLTG</sequence>
<dbReference type="GO" id="GO:0005975">
    <property type="term" value="P:carbohydrate metabolic process"/>
    <property type="evidence" value="ECO:0007669"/>
    <property type="project" value="InterPro"/>
</dbReference>
<accession>A0A3M0I9A5</accession>
<dbReference type="EMBL" id="PENI01000007">
    <property type="protein sequence ID" value="RMB85364.1"/>
    <property type="molecule type" value="Genomic_DNA"/>
</dbReference>
<proteinExistence type="predicted"/>
<dbReference type="RefSeq" id="WP_121889806.1">
    <property type="nucleotide sequence ID" value="NZ_PENI01000007.1"/>
</dbReference>
<evidence type="ECO:0000313" key="4">
    <source>
        <dbReference type="EMBL" id="RMB85364.1"/>
    </source>
</evidence>
<organism evidence="4 5">
    <name type="scientific">Streptomyces shenzhenensis</name>
    <dbReference type="NCBI Taxonomy" id="943815"/>
    <lineage>
        <taxon>Bacteria</taxon>
        <taxon>Bacillati</taxon>
        <taxon>Actinomycetota</taxon>
        <taxon>Actinomycetes</taxon>
        <taxon>Kitasatosporales</taxon>
        <taxon>Streptomycetaceae</taxon>
        <taxon>Streptomyces</taxon>
    </lineage>
</organism>
<feature type="domain" description="Putative glycogen debranching enzyme N-terminal" evidence="2">
    <location>
        <begin position="38"/>
        <end position="214"/>
    </location>
</feature>
<reference evidence="4 5" key="1">
    <citation type="submission" date="2017-11" db="EMBL/GenBank/DDBJ databases">
        <title>Draft genome of actinobacteria isolated from guarana (Paullinia cupana (Mart.) Ducke.</title>
        <authorList>
            <person name="Siqueira K.A."/>
            <person name="Liotti R.G."/>
            <person name="Mendes T.A.O."/>
            <person name="Soares M.A."/>
        </authorList>
    </citation>
    <scope>NUCLEOTIDE SEQUENCE [LARGE SCALE GENOMIC DNA]</scope>
    <source>
        <strain evidence="4 5">193</strain>
    </source>
</reference>
<dbReference type="Proteomes" id="UP000270471">
    <property type="component" value="Unassembled WGS sequence"/>
</dbReference>
<evidence type="ECO:0000313" key="5">
    <source>
        <dbReference type="Proteomes" id="UP000270471"/>
    </source>
</evidence>
<name>A0A3M0I9A5_9ACTN</name>
<dbReference type="SUPFAM" id="SSF48208">
    <property type="entry name" value="Six-hairpin glycosidases"/>
    <property type="match status" value="1"/>
</dbReference>
<evidence type="ECO:0000256" key="1">
    <source>
        <dbReference type="SAM" id="MobiDB-lite"/>
    </source>
</evidence>
<dbReference type="InterPro" id="IPR008928">
    <property type="entry name" value="6-hairpin_glycosidase_sf"/>
</dbReference>
<feature type="region of interest" description="Disordered" evidence="1">
    <location>
        <begin position="1"/>
        <end position="22"/>
    </location>
</feature>
<dbReference type="Pfam" id="PF14742">
    <property type="entry name" value="GDE_N_bis"/>
    <property type="match status" value="1"/>
</dbReference>
<gene>
    <name evidence="4" type="ORF">CTZ28_14665</name>
</gene>
<dbReference type="Pfam" id="PF22422">
    <property type="entry name" value="MGH1-like_GH"/>
    <property type="match status" value="1"/>
</dbReference>
<evidence type="ECO:0000259" key="2">
    <source>
        <dbReference type="Pfam" id="PF14742"/>
    </source>
</evidence>
<dbReference type="InterPro" id="IPR012341">
    <property type="entry name" value="6hp_glycosidase-like_sf"/>
</dbReference>
<dbReference type="OrthoDB" id="9759959at2"/>
<dbReference type="InterPro" id="IPR032856">
    <property type="entry name" value="GDE_N_bis"/>
</dbReference>
<dbReference type="InterPro" id="IPR054491">
    <property type="entry name" value="MGH1-like_GH"/>
</dbReference>
<comment type="caution">
    <text evidence="4">The sequence shown here is derived from an EMBL/GenBank/DDBJ whole genome shotgun (WGS) entry which is preliminary data.</text>
</comment>
<keyword evidence="5" id="KW-1185">Reference proteome</keyword>
<protein>
    <submittedName>
        <fullName evidence="4">Amylo-alpha-1,6-glucosidase</fullName>
    </submittedName>
</protein>